<sequence length="542" mass="60406">MQMEMEMEGSFETRVSRVFGSLREDPAASGSSLQFWSINEQQQIDRSSERRKWDGDEEESGSDAESDTPCAARYERFLRLQWGEGEEARAAAGEREHAASGRPGKRMKRDGATADEGNKAVTLAGVQDKEDEEGEGDEEFEEEGAEDEVEQMRMMIGMDETLDFEDEEDEYDKVAVGREAAGDRIYMKEIRACNGMQSSLTTLPGSLYEMKQIARDSRANHAAAAARLAEDARVAATRGTTGLNQINGNVEIMKKAAIRPALKGANKKAEKEDLSKGPLGEISDDLSRYNFSDVSDSSQQVKRNRDKDLLEERATCGVTGNSVERPAMKKRVRFAEDLLQSDSGKSPDKQEHASVPLLMRSDAVSQPQQFLSSDNKSDRCSKVPDHVRHPWKYKHYTLDWSDDDDGDGENKNLEAFQAVRSNIETSSERSEQVVELPKSILFSPRCKVVLESKQRSLNECLKINGAEKVSDIEDIQLQKLPVGIAAGSDHEKDPHILPNVDLPSTTDADIVSIDDLSGIVKLPRLHRNYRSKANIRDLESPE</sequence>
<gene>
    <name evidence="1" type="ORF">O6H91_11G033800</name>
</gene>
<comment type="caution">
    <text evidence="1">The sequence shown here is derived from an EMBL/GenBank/DDBJ whole genome shotgun (WGS) entry which is preliminary data.</text>
</comment>
<proteinExistence type="predicted"/>
<protein>
    <submittedName>
        <fullName evidence="1">Uncharacterized protein</fullName>
    </submittedName>
</protein>
<keyword evidence="2" id="KW-1185">Reference proteome</keyword>
<dbReference type="Proteomes" id="UP001162992">
    <property type="component" value="Chromosome 11"/>
</dbReference>
<organism evidence="1 2">
    <name type="scientific">Diphasiastrum complanatum</name>
    <name type="common">Issler's clubmoss</name>
    <name type="synonym">Lycopodium complanatum</name>
    <dbReference type="NCBI Taxonomy" id="34168"/>
    <lineage>
        <taxon>Eukaryota</taxon>
        <taxon>Viridiplantae</taxon>
        <taxon>Streptophyta</taxon>
        <taxon>Embryophyta</taxon>
        <taxon>Tracheophyta</taxon>
        <taxon>Lycopodiopsida</taxon>
        <taxon>Lycopodiales</taxon>
        <taxon>Lycopodiaceae</taxon>
        <taxon>Lycopodioideae</taxon>
        <taxon>Diphasiastrum</taxon>
    </lineage>
</organism>
<evidence type="ECO:0000313" key="1">
    <source>
        <dbReference type="EMBL" id="KAJ7538098.1"/>
    </source>
</evidence>
<evidence type="ECO:0000313" key="2">
    <source>
        <dbReference type="Proteomes" id="UP001162992"/>
    </source>
</evidence>
<accession>A0ACC2C7V1</accession>
<reference evidence="2" key="1">
    <citation type="journal article" date="2024" name="Proc. Natl. Acad. Sci. U.S.A.">
        <title>Extraordinary preservation of gene collinearity over three hundred million years revealed in homosporous lycophytes.</title>
        <authorList>
            <person name="Li C."/>
            <person name="Wickell D."/>
            <person name="Kuo L.Y."/>
            <person name="Chen X."/>
            <person name="Nie B."/>
            <person name="Liao X."/>
            <person name="Peng D."/>
            <person name="Ji J."/>
            <person name="Jenkins J."/>
            <person name="Williams M."/>
            <person name="Shu S."/>
            <person name="Plott C."/>
            <person name="Barry K."/>
            <person name="Rajasekar S."/>
            <person name="Grimwood J."/>
            <person name="Han X."/>
            <person name="Sun S."/>
            <person name="Hou Z."/>
            <person name="He W."/>
            <person name="Dai G."/>
            <person name="Sun C."/>
            <person name="Schmutz J."/>
            <person name="Leebens-Mack J.H."/>
            <person name="Li F.W."/>
            <person name="Wang L."/>
        </authorList>
    </citation>
    <scope>NUCLEOTIDE SEQUENCE [LARGE SCALE GENOMIC DNA]</scope>
    <source>
        <strain evidence="2">cv. PW_Plant_1</strain>
    </source>
</reference>
<name>A0ACC2C7V1_DIPCM</name>
<dbReference type="EMBL" id="CM055102">
    <property type="protein sequence ID" value="KAJ7538098.1"/>
    <property type="molecule type" value="Genomic_DNA"/>
</dbReference>